<dbReference type="InterPro" id="IPR020846">
    <property type="entry name" value="MFS_dom"/>
</dbReference>
<evidence type="ECO:0000256" key="3">
    <source>
        <dbReference type="ARBA" id="ARBA00022475"/>
    </source>
</evidence>
<evidence type="ECO:0000259" key="8">
    <source>
        <dbReference type="PROSITE" id="PS50850"/>
    </source>
</evidence>
<evidence type="ECO:0000256" key="1">
    <source>
        <dbReference type="ARBA" id="ARBA00004651"/>
    </source>
</evidence>
<keyword evidence="5 7" id="KW-1133">Transmembrane helix</keyword>
<dbReference type="Proteomes" id="UP000309872">
    <property type="component" value="Unassembled WGS sequence"/>
</dbReference>
<feature type="domain" description="Major facilitator superfamily (MFS) profile" evidence="8">
    <location>
        <begin position="168"/>
        <end position="416"/>
    </location>
</feature>
<evidence type="ECO:0000256" key="4">
    <source>
        <dbReference type="ARBA" id="ARBA00022692"/>
    </source>
</evidence>
<dbReference type="PANTHER" id="PTHR23522:SF4">
    <property type="entry name" value="NUCLEOSIDE PERMEASE NUPG-RELATED"/>
    <property type="match status" value="1"/>
</dbReference>
<feature type="transmembrane region" description="Helical" evidence="7">
    <location>
        <begin position="257"/>
        <end position="275"/>
    </location>
</feature>
<dbReference type="InterPro" id="IPR036259">
    <property type="entry name" value="MFS_trans_sf"/>
</dbReference>
<dbReference type="SUPFAM" id="SSF103473">
    <property type="entry name" value="MFS general substrate transporter"/>
    <property type="match status" value="1"/>
</dbReference>
<dbReference type="Gene3D" id="1.20.1250.20">
    <property type="entry name" value="MFS general substrate transporter like domains"/>
    <property type="match status" value="2"/>
</dbReference>
<dbReference type="GO" id="GO:0015213">
    <property type="term" value="F:uridine transmembrane transporter activity"/>
    <property type="evidence" value="ECO:0007669"/>
    <property type="project" value="TreeGrafter"/>
</dbReference>
<organism evidence="9 10">
    <name type="scientific">Sphingobacterium alkalisoli</name>
    <dbReference type="NCBI Taxonomy" id="1874115"/>
    <lineage>
        <taxon>Bacteria</taxon>
        <taxon>Pseudomonadati</taxon>
        <taxon>Bacteroidota</taxon>
        <taxon>Sphingobacteriia</taxon>
        <taxon>Sphingobacteriales</taxon>
        <taxon>Sphingobacteriaceae</taxon>
        <taxon>Sphingobacterium</taxon>
    </lineage>
</organism>
<dbReference type="InterPro" id="IPR004740">
    <property type="entry name" value="Nuc_H_symport"/>
</dbReference>
<dbReference type="EMBL" id="SUKA01000003">
    <property type="protein sequence ID" value="TJY65898.1"/>
    <property type="molecule type" value="Genomic_DNA"/>
</dbReference>
<dbReference type="AlphaFoldDB" id="A0A4U0H312"/>
<comment type="subcellular location">
    <subcellularLocation>
        <location evidence="1">Cell membrane</location>
        <topology evidence="1">Multi-pass membrane protein</topology>
    </subcellularLocation>
</comment>
<feature type="transmembrane region" description="Helical" evidence="7">
    <location>
        <begin position="44"/>
        <end position="64"/>
    </location>
</feature>
<keyword evidence="4 7" id="KW-0812">Transmembrane</keyword>
<feature type="transmembrane region" description="Helical" evidence="7">
    <location>
        <begin position="97"/>
        <end position="115"/>
    </location>
</feature>
<keyword evidence="6 7" id="KW-0472">Membrane</keyword>
<protein>
    <submittedName>
        <fullName evidence="9">MFS transporter</fullName>
    </submittedName>
</protein>
<evidence type="ECO:0000256" key="6">
    <source>
        <dbReference type="ARBA" id="ARBA00023136"/>
    </source>
</evidence>
<feature type="transmembrane region" description="Helical" evidence="7">
    <location>
        <begin position="135"/>
        <end position="152"/>
    </location>
</feature>
<comment type="caution">
    <text evidence="9">The sequence shown here is derived from an EMBL/GenBank/DDBJ whole genome shotgun (WGS) entry which is preliminary data.</text>
</comment>
<keyword evidence="2" id="KW-0813">Transport</keyword>
<feature type="transmembrane region" description="Helical" evidence="7">
    <location>
        <begin position="346"/>
        <end position="366"/>
    </location>
</feature>
<feature type="transmembrane region" description="Helical" evidence="7">
    <location>
        <begin position="386"/>
        <end position="404"/>
    </location>
</feature>
<evidence type="ECO:0000256" key="2">
    <source>
        <dbReference type="ARBA" id="ARBA00022448"/>
    </source>
</evidence>
<evidence type="ECO:0000256" key="5">
    <source>
        <dbReference type="ARBA" id="ARBA00022989"/>
    </source>
</evidence>
<feature type="transmembrane region" description="Helical" evidence="7">
    <location>
        <begin position="282"/>
        <end position="299"/>
    </location>
</feature>
<feature type="transmembrane region" description="Helical" evidence="7">
    <location>
        <begin position="73"/>
        <end position="91"/>
    </location>
</feature>
<feature type="transmembrane region" description="Helical" evidence="7">
    <location>
        <begin position="12"/>
        <end position="32"/>
    </location>
</feature>
<keyword evidence="10" id="KW-1185">Reference proteome</keyword>
<proteinExistence type="predicted"/>
<evidence type="ECO:0000313" key="9">
    <source>
        <dbReference type="EMBL" id="TJY65898.1"/>
    </source>
</evidence>
<feature type="transmembrane region" description="Helical" evidence="7">
    <location>
        <begin position="305"/>
        <end position="325"/>
    </location>
</feature>
<keyword evidence="3" id="KW-1003">Cell membrane</keyword>
<evidence type="ECO:0000256" key="7">
    <source>
        <dbReference type="SAM" id="Phobius"/>
    </source>
</evidence>
<feature type="transmembrane region" description="Helical" evidence="7">
    <location>
        <begin position="164"/>
        <end position="186"/>
    </location>
</feature>
<dbReference type="Pfam" id="PF03825">
    <property type="entry name" value="Nuc_H_symport"/>
    <property type="match status" value="1"/>
</dbReference>
<dbReference type="RefSeq" id="WP_136821027.1">
    <property type="nucleotide sequence ID" value="NZ_BMJX01000003.1"/>
</dbReference>
<dbReference type="GO" id="GO:0015212">
    <property type="term" value="F:cytidine transmembrane transporter activity"/>
    <property type="evidence" value="ECO:0007669"/>
    <property type="project" value="TreeGrafter"/>
</dbReference>
<dbReference type="PROSITE" id="PS50850">
    <property type="entry name" value="MFS"/>
    <property type="match status" value="1"/>
</dbReference>
<gene>
    <name evidence="9" type="ORF">FAZ19_12380</name>
</gene>
<sequence length="416" mass="46630">MSTSIKFKLSFMMFLEFFIWGAWFVTLGTFLIKNLQASQFEISNVFSTQSLGAIIAPFIIGMIADRYFNAERILGILHLIGAGLMFQMYQATDMSVFYPYVLSYMILYMPTLSLVNSVSFRQLTNPEKQFSSIRIWGTIGWIVAGLSISYLFKWDSALASGEGALRNTFLMASIASLVLGLFSFILPKTPPVKVLSDEKASFASIIGLDAIKLLKDKNFLIFFISSILICIPLAFYYQNANPFLDQIGLENPTGKMTIGQISEVLFLLLLPVFFTRFGFKKTILVGMLAWAVRYLLFAYGDAGDLSFMLILGIALHGICYDFFFVSGQIYTDSKAGVKYKSAAQGLITLATYGVGQLIGFWVAGFVGEKYKSLQETDVAAFWEQTWIIPAGIAFVVFILFLIFFKDEKVENKTEKI</sequence>
<evidence type="ECO:0000313" key="10">
    <source>
        <dbReference type="Proteomes" id="UP000309872"/>
    </source>
</evidence>
<dbReference type="OrthoDB" id="9783013at2"/>
<dbReference type="PANTHER" id="PTHR23522">
    <property type="entry name" value="BLL5896 PROTEIN"/>
    <property type="match status" value="1"/>
</dbReference>
<reference evidence="9 10" key="1">
    <citation type="submission" date="2019-04" db="EMBL/GenBank/DDBJ databases">
        <title>Sphingobacterium olei sp. nov., isolated from oil-contaminated soil.</title>
        <authorList>
            <person name="Liu B."/>
        </authorList>
    </citation>
    <scope>NUCLEOTIDE SEQUENCE [LARGE SCALE GENOMIC DNA]</scope>
    <source>
        <strain evidence="9 10">Y3L14</strain>
    </source>
</reference>
<dbReference type="GO" id="GO:0005886">
    <property type="term" value="C:plasma membrane"/>
    <property type="evidence" value="ECO:0007669"/>
    <property type="project" value="UniProtKB-SubCell"/>
</dbReference>
<dbReference type="CDD" id="cd06177">
    <property type="entry name" value="MFS_NHS"/>
    <property type="match status" value="1"/>
</dbReference>
<name>A0A4U0H312_9SPHI</name>
<feature type="transmembrane region" description="Helical" evidence="7">
    <location>
        <begin position="219"/>
        <end position="237"/>
    </location>
</feature>
<accession>A0A4U0H312</accession>